<keyword evidence="4" id="KW-1185">Reference proteome</keyword>
<protein>
    <submittedName>
        <fullName evidence="3">Uncharacterized protein</fullName>
    </submittedName>
</protein>
<organism evidence="3 4">
    <name type="scientific">Corynebacterium breve</name>
    <dbReference type="NCBI Taxonomy" id="3049799"/>
    <lineage>
        <taxon>Bacteria</taxon>
        <taxon>Bacillati</taxon>
        <taxon>Actinomycetota</taxon>
        <taxon>Actinomycetes</taxon>
        <taxon>Mycobacteriales</taxon>
        <taxon>Corynebacteriaceae</taxon>
        <taxon>Corynebacterium</taxon>
    </lineage>
</organism>
<keyword evidence="2" id="KW-0472">Membrane</keyword>
<feature type="transmembrane region" description="Helical" evidence="2">
    <location>
        <begin position="66"/>
        <end position="87"/>
    </location>
</feature>
<keyword evidence="2" id="KW-0812">Transmembrane</keyword>
<evidence type="ECO:0000313" key="4">
    <source>
        <dbReference type="Proteomes" id="UP001225598"/>
    </source>
</evidence>
<feature type="region of interest" description="Disordered" evidence="1">
    <location>
        <begin position="1"/>
        <end position="45"/>
    </location>
</feature>
<reference evidence="3 4" key="1">
    <citation type="submission" date="2023-05" db="EMBL/GenBank/DDBJ databases">
        <title>Corynebacterium suedekumii sp. nov. and Corynebacterium breve sp. nov. isolated from raw cow's milk.</title>
        <authorList>
            <person name="Baer M.K."/>
            <person name="Mehl L."/>
            <person name="Hellmuth R."/>
            <person name="Marke G."/>
            <person name="Lipski A."/>
        </authorList>
    </citation>
    <scope>NUCLEOTIDE SEQUENCE [LARGE SCALE GENOMIC DNA]</scope>
    <source>
        <strain evidence="3 4">R4</strain>
    </source>
</reference>
<dbReference type="EMBL" id="CP126969">
    <property type="protein sequence ID" value="WIM68757.1"/>
    <property type="molecule type" value="Genomic_DNA"/>
</dbReference>
<evidence type="ECO:0000256" key="1">
    <source>
        <dbReference type="SAM" id="MobiDB-lite"/>
    </source>
</evidence>
<accession>A0ABY8VHE5</accession>
<dbReference type="RefSeq" id="WP_284826507.1">
    <property type="nucleotide sequence ID" value="NZ_CP126969.1"/>
</dbReference>
<name>A0ABY8VHE5_9CORY</name>
<gene>
    <name evidence="3" type="ORF">QP027_05055</name>
</gene>
<dbReference type="Proteomes" id="UP001225598">
    <property type="component" value="Chromosome"/>
</dbReference>
<evidence type="ECO:0000256" key="2">
    <source>
        <dbReference type="SAM" id="Phobius"/>
    </source>
</evidence>
<proteinExistence type="predicted"/>
<sequence>MEYKAAPEGSRNSKNSWEDDELTPDNYTTSQFERVNGKGGHASAPEFVQHETTAASARRSTGFWPIFLGAVGVVGALALGIWGYSWFAEQENDNNAAPMTTTRVIAPEPASSLPNATSSSASFTTTALPTKFATPTRAAAHTTITFESTESQSTSVTSEPTPSSVGTTSTSVSEEYTFRAPENAVQCAANVNWRIFTSGQDECGFAKDVAIAMAGNSGIDGQHEVVVDKQSSGEQATVTCAWEGANSYTCNGGGATVVLEDRAVRD</sequence>
<feature type="region of interest" description="Disordered" evidence="1">
    <location>
        <begin position="147"/>
        <end position="169"/>
    </location>
</feature>
<evidence type="ECO:0000313" key="3">
    <source>
        <dbReference type="EMBL" id="WIM68757.1"/>
    </source>
</evidence>
<keyword evidence="2" id="KW-1133">Transmembrane helix</keyword>